<evidence type="ECO:0000259" key="7">
    <source>
        <dbReference type="PROSITE" id="PS50157"/>
    </source>
</evidence>
<dbReference type="PANTHER" id="PTHR47166">
    <property type="entry name" value="ZINC FINGER PROTEIN 831"/>
    <property type="match status" value="1"/>
</dbReference>
<dbReference type="Gene3D" id="3.30.160.60">
    <property type="entry name" value="Classic Zinc Finger"/>
    <property type="match status" value="2"/>
</dbReference>
<keyword evidence="3 5" id="KW-0863">Zinc-finger</keyword>
<reference evidence="8" key="1">
    <citation type="submission" date="2025-08" db="UniProtKB">
        <authorList>
            <consortium name="Ensembl"/>
        </authorList>
    </citation>
    <scope>IDENTIFICATION</scope>
</reference>
<evidence type="ECO:0000256" key="4">
    <source>
        <dbReference type="ARBA" id="ARBA00022833"/>
    </source>
</evidence>
<keyword evidence="9" id="KW-1185">Reference proteome</keyword>
<dbReference type="PROSITE" id="PS00028">
    <property type="entry name" value="ZINC_FINGER_C2H2_1"/>
    <property type="match status" value="2"/>
</dbReference>
<name>A0A8C7C6X9_ONCKI</name>
<feature type="compositionally biased region" description="Low complexity" evidence="6">
    <location>
        <begin position="500"/>
        <end position="569"/>
    </location>
</feature>
<protein>
    <recommendedName>
        <fullName evidence="7">C2H2-type domain-containing protein</fullName>
    </recommendedName>
</protein>
<feature type="compositionally biased region" description="Low complexity" evidence="6">
    <location>
        <begin position="590"/>
        <end position="613"/>
    </location>
</feature>
<evidence type="ECO:0000256" key="6">
    <source>
        <dbReference type="SAM" id="MobiDB-lite"/>
    </source>
</evidence>
<dbReference type="InterPro" id="IPR013087">
    <property type="entry name" value="Znf_C2H2_type"/>
</dbReference>
<organism evidence="8 9">
    <name type="scientific">Oncorhynchus kisutch</name>
    <name type="common">Coho salmon</name>
    <name type="synonym">Salmo kisutch</name>
    <dbReference type="NCBI Taxonomy" id="8019"/>
    <lineage>
        <taxon>Eukaryota</taxon>
        <taxon>Metazoa</taxon>
        <taxon>Chordata</taxon>
        <taxon>Craniata</taxon>
        <taxon>Vertebrata</taxon>
        <taxon>Euteleostomi</taxon>
        <taxon>Actinopterygii</taxon>
        <taxon>Neopterygii</taxon>
        <taxon>Teleostei</taxon>
        <taxon>Protacanthopterygii</taxon>
        <taxon>Salmoniformes</taxon>
        <taxon>Salmonidae</taxon>
        <taxon>Salmoninae</taxon>
        <taxon>Oncorhynchus</taxon>
    </lineage>
</organism>
<dbReference type="GeneTree" id="ENSGT00940000161664"/>
<feature type="compositionally biased region" description="Low complexity" evidence="6">
    <location>
        <begin position="426"/>
        <end position="438"/>
    </location>
</feature>
<feature type="region of interest" description="Disordered" evidence="6">
    <location>
        <begin position="341"/>
        <end position="370"/>
    </location>
</feature>
<feature type="region of interest" description="Disordered" evidence="6">
    <location>
        <begin position="1089"/>
        <end position="1146"/>
    </location>
</feature>
<dbReference type="GO" id="GO:0008270">
    <property type="term" value="F:zinc ion binding"/>
    <property type="evidence" value="ECO:0007669"/>
    <property type="project" value="UniProtKB-KW"/>
</dbReference>
<dbReference type="Ensembl" id="ENSOKIT00005000124.1">
    <property type="protein sequence ID" value="ENSOKIP00005000112.1"/>
    <property type="gene ID" value="ENSOKIG00005000092.1"/>
</dbReference>
<feature type="compositionally biased region" description="Basic and acidic residues" evidence="6">
    <location>
        <begin position="349"/>
        <end position="370"/>
    </location>
</feature>
<feature type="domain" description="C2H2-type" evidence="7">
    <location>
        <begin position="122"/>
        <end position="149"/>
    </location>
</feature>
<feature type="region of interest" description="Disordered" evidence="6">
    <location>
        <begin position="717"/>
        <end position="749"/>
    </location>
</feature>
<evidence type="ECO:0000256" key="1">
    <source>
        <dbReference type="ARBA" id="ARBA00022723"/>
    </source>
</evidence>
<evidence type="ECO:0000256" key="5">
    <source>
        <dbReference type="PROSITE-ProRule" id="PRU00042"/>
    </source>
</evidence>
<dbReference type="SUPFAM" id="SSF57667">
    <property type="entry name" value="beta-beta-alpha zinc fingers"/>
    <property type="match status" value="1"/>
</dbReference>
<dbReference type="PROSITE" id="PS50157">
    <property type="entry name" value="ZINC_FINGER_C2H2_2"/>
    <property type="match status" value="2"/>
</dbReference>
<feature type="compositionally biased region" description="Polar residues" evidence="6">
    <location>
        <begin position="201"/>
        <end position="212"/>
    </location>
</feature>
<evidence type="ECO:0000313" key="8">
    <source>
        <dbReference type="Ensembl" id="ENSOKIP00005000112.1"/>
    </source>
</evidence>
<dbReference type="PANTHER" id="PTHR47166:SF1">
    <property type="entry name" value="ZINC FINGER PROTEIN 831"/>
    <property type="match status" value="1"/>
</dbReference>
<reference evidence="8" key="2">
    <citation type="submission" date="2025-09" db="UniProtKB">
        <authorList>
            <consortium name="Ensembl"/>
        </authorList>
    </citation>
    <scope>IDENTIFICATION</scope>
</reference>
<feature type="compositionally biased region" description="Polar residues" evidence="6">
    <location>
        <begin position="1121"/>
        <end position="1131"/>
    </location>
</feature>
<keyword evidence="2" id="KW-0677">Repeat</keyword>
<feature type="compositionally biased region" description="Low complexity" evidence="6">
    <location>
        <begin position="176"/>
        <end position="200"/>
    </location>
</feature>
<proteinExistence type="predicted"/>
<feature type="compositionally biased region" description="Polar residues" evidence="6">
    <location>
        <begin position="724"/>
        <end position="734"/>
    </location>
</feature>
<feature type="region of interest" description="Disordered" evidence="6">
    <location>
        <begin position="1471"/>
        <end position="1496"/>
    </location>
</feature>
<evidence type="ECO:0000256" key="3">
    <source>
        <dbReference type="ARBA" id="ARBA00022771"/>
    </source>
</evidence>
<evidence type="ECO:0000313" key="9">
    <source>
        <dbReference type="Proteomes" id="UP000694557"/>
    </source>
</evidence>
<accession>A0A8C7C6X9</accession>
<dbReference type="InterPro" id="IPR036236">
    <property type="entry name" value="Znf_C2H2_sf"/>
</dbReference>
<feature type="compositionally biased region" description="Low complexity" evidence="6">
    <location>
        <begin position="213"/>
        <end position="226"/>
    </location>
</feature>
<evidence type="ECO:0000256" key="2">
    <source>
        <dbReference type="ARBA" id="ARBA00022737"/>
    </source>
</evidence>
<keyword evidence="4" id="KW-0862">Zinc</keyword>
<feature type="domain" description="C2H2-type" evidence="7">
    <location>
        <begin position="150"/>
        <end position="179"/>
    </location>
</feature>
<feature type="compositionally biased region" description="Polar residues" evidence="6">
    <location>
        <begin position="614"/>
        <end position="631"/>
    </location>
</feature>
<feature type="region of interest" description="Disordered" evidence="6">
    <location>
        <begin position="170"/>
        <end position="231"/>
    </location>
</feature>
<feature type="compositionally biased region" description="Polar residues" evidence="6">
    <location>
        <begin position="468"/>
        <end position="499"/>
    </location>
</feature>
<feature type="region of interest" description="Disordered" evidence="6">
    <location>
        <begin position="406"/>
        <end position="631"/>
    </location>
</feature>
<dbReference type="Proteomes" id="UP000694557">
    <property type="component" value="Unassembled WGS sequence"/>
</dbReference>
<keyword evidence="1" id="KW-0479">Metal-binding</keyword>
<feature type="compositionally biased region" description="Polar residues" evidence="6">
    <location>
        <begin position="267"/>
        <end position="306"/>
    </location>
</feature>
<feature type="region of interest" description="Disordered" evidence="6">
    <location>
        <begin position="267"/>
        <end position="318"/>
    </location>
</feature>
<dbReference type="FunFam" id="3.30.160.60:FF:000710">
    <property type="entry name" value="Zinc finger protein 768"/>
    <property type="match status" value="1"/>
</dbReference>
<sequence>METGKRGLVNVIAPGSSSVSEQRENSINNSMPLRAPLTTLFLHTVPGLSSHPQAQPAASLDSTTLRLSIPQQGSTDSLPFLTLHLPARLQLHQQAPQSGLGAHVSLRASVSAARPSRSAGKHLCPHCGRDCMKPSVLEKHLRCHTGERPYPCTTCGISFKTQSNLYKHRRTQAHARLSSGSGQRSLGSLGSLQGHSSLSSMDTLQGHQASLQGHSSLGSMDSLGSLQGHSSVSSLDSLQGYSSLGSQDSLQGHRLQGHQDSLFSLQGSRDTLTSSPSLDNLSQDPGSLENGSSLSATTNLSPSLGQRSGTETGRDTDRDTGWALQQAGLEGLLLAAGGSQSIELSKRRREAEDTRDELRESRKDKDREKSVLTLSRHLPLRRQQAAILSQWEGSLARGMAQNQDNFLSRGKSQSHDSTDSGYSETSSPGSGPYNPGSGLHNHNPESRPHNPVSELHNHNPVSGLHNPGSGTHNHNPGSGTHNHNPGSGTHNHNPGSGPQSHNPGSGPHNSGSGPHNPGSGPHKNNPGSGPHNPGSGPHKNNPGSGPHSPGSGPHNPGSGPHNPGSGPHNHSMESVAESSMEIHDQQDTFHTQPDQTNTTHTHTLTQPSHTPTQLNATHTPTQPELTVSQPRSTVSVQAQQSLEERISKLISENDAVVEDKHLNTVRPRKTLLSKQGSIDLPMPYTYKDSFHFDMKTSNRPPTATAGMAWQRGDRGGGWPGLYSSVPTQTSTSLEQGHHAPLTRSSSLPHCVGLQGTVRASSASPHNPHPHQRDWLYLGRKGSSGLLYPVGFATKSVDRRASGHRMLVRQAAVDNLPTDGPLTLAASDNVIPCGLGSDGDGGVDGELSRKSGRKKSQKFAYSKWYKYGGGGGGTFTKLYSPEKAADPGMLKAKRSLAGLEPERVLGVQRGPAVSRDLVTSLVSSSATVCLPSCLQDNLSPVNHVHSYRMPSHLHNTPTSCLTPSHLHTTPTSCLTPIHLHTTHTSCLTPSHLHTTPTSCLTPGHLNTTPTSSLKHPLQRTQSVSKEAFSNRTDCVSMTVTHQEKHTNCVSQRCGSHVPSERKKQKIENNVCLLEGGGGLHSSSKLNQLSSSVRGGIDKPSSSSDSAKTSFLPKYQLRLPTDSGPTGLTQTQPRGPVRVSSVTGVGQGQGRFATPVTALDQSQSATPVTALDQSQSATPVTALDQSQSATPVTALDQSQSATPVTALVQRKSASPVTALDQSQSATPVTALVQSQSATPVTDLDQSQSATPVTALVQSQSATPVTALVQSQSATPVTDLDQSQSATPVTALVQSQSATPVTDLDQSQSATPVTALDQSQFSTPVTALDQSQFATITATALKQSATPPTALVQSMPWKTSVHGQCPTANTTSTKTLHPALTVADHVNPLTYVTTEVNPPCHTIAALACHTIPFTKTQSSPYHTSVAYPAIPFTVSHSSQSEGQKVFHVRTADLHICLQLISDEQLALIQPQIEGQDTTSEPQIEKQDMTSETGPSHGGVHGAMGVAVDPVGTTMKKEALQTSSCILPDAETQGGTAKHVTQEVTGTLDPVEPSSSQHENNRGFSGDKEWQHSAAVCCHDLDHPSTDTLCSPGTPLTQTDRSDMTEAAPLTNTEQQLSRNGYISLEPPDPGLSFQNHPDTNTVLETTGLSFQNHPDTNTVLETTGVFPQNHPDSNTFLDTTGLYPQNHPDSVNMTPALPHNRGAQSRTLQNHPDTNTVTMLLQNHIDTSNVAPVSLSLPLFLPPRTPGGVASASLGGVESARSQTDRGEEQGLPLHLLLSSDRTVSEVVSPSHQVWSEQGVSKVVSPFHQVWSEQGLDTTENSVVILPSNAVSSLYNHVWDSSGEPNSAGPLVCTGLPAGEPNSAGILVCTGLPAGEPNSAGTLVCTGLPAGEPKSAGPLVCTGLPAGEPNSAGTLVCIGLLAGEPNSAGPLVCTGLPAGEPNSPGPLVCTGLLAGEPNSDGPLVCTGLPAGEPNSPGPLICTGLPAGEPNSPAVNHSLTAG</sequence>
<dbReference type="SMART" id="SM00355">
    <property type="entry name" value="ZnF_C2H2"/>
    <property type="match status" value="2"/>
</dbReference>